<dbReference type="GO" id="GO:0050661">
    <property type="term" value="F:NADP binding"/>
    <property type="evidence" value="ECO:0007669"/>
    <property type="project" value="InterPro"/>
</dbReference>
<dbReference type="GO" id="GO:0004146">
    <property type="term" value="F:dihydrofolate reductase activity"/>
    <property type="evidence" value="ECO:0007669"/>
    <property type="project" value="UniProtKB-EC"/>
</dbReference>
<feature type="domain" description="DHFR" evidence="7">
    <location>
        <begin position="2"/>
        <end position="180"/>
    </location>
</feature>
<evidence type="ECO:0000256" key="4">
    <source>
        <dbReference type="ARBA" id="ARBA00022563"/>
    </source>
</evidence>
<keyword evidence="4" id="KW-0554">One-carbon metabolism</keyword>
<dbReference type="Proteomes" id="UP000177088">
    <property type="component" value="Unassembled WGS sequence"/>
</dbReference>
<evidence type="ECO:0000313" key="9">
    <source>
        <dbReference type="Proteomes" id="UP000177088"/>
    </source>
</evidence>
<dbReference type="UniPathway" id="UPA00077">
    <property type="reaction ID" value="UER00158"/>
</dbReference>
<dbReference type="PANTHER" id="PTHR48069">
    <property type="entry name" value="DIHYDROFOLATE REDUCTASE"/>
    <property type="match status" value="1"/>
</dbReference>
<dbReference type="GO" id="GO:0005829">
    <property type="term" value="C:cytosol"/>
    <property type="evidence" value="ECO:0007669"/>
    <property type="project" value="TreeGrafter"/>
</dbReference>
<evidence type="ECO:0000256" key="2">
    <source>
        <dbReference type="ARBA" id="ARBA00009539"/>
    </source>
</evidence>
<dbReference type="GO" id="GO:0006730">
    <property type="term" value="P:one-carbon metabolic process"/>
    <property type="evidence" value="ECO:0007669"/>
    <property type="project" value="UniProtKB-KW"/>
</dbReference>
<evidence type="ECO:0000259" key="7">
    <source>
        <dbReference type="PROSITE" id="PS51330"/>
    </source>
</evidence>
<comment type="similarity">
    <text evidence="2">Belongs to the dihydrofolate reductase family.</text>
</comment>
<keyword evidence="6" id="KW-0560">Oxidoreductase</keyword>
<dbReference type="EC" id="1.5.1.3" evidence="3"/>
<dbReference type="EMBL" id="MGEA01000081">
    <property type="protein sequence ID" value="OGL72860.1"/>
    <property type="molecule type" value="Genomic_DNA"/>
</dbReference>
<dbReference type="GO" id="GO:0046452">
    <property type="term" value="P:dihydrofolate metabolic process"/>
    <property type="evidence" value="ECO:0007669"/>
    <property type="project" value="TreeGrafter"/>
</dbReference>
<keyword evidence="5" id="KW-0521">NADP</keyword>
<name>A0A1F7U3L6_9BACT</name>
<evidence type="ECO:0000256" key="6">
    <source>
        <dbReference type="ARBA" id="ARBA00023002"/>
    </source>
</evidence>
<accession>A0A1F7U3L6</accession>
<evidence type="ECO:0000256" key="5">
    <source>
        <dbReference type="ARBA" id="ARBA00022857"/>
    </source>
</evidence>
<reference evidence="8 9" key="1">
    <citation type="journal article" date="2016" name="Nat. Commun.">
        <title>Thousands of microbial genomes shed light on interconnected biogeochemical processes in an aquifer system.</title>
        <authorList>
            <person name="Anantharaman K."/>
            <person name="Brown C.T."/>
            <person name="Hug L.A."/>
            <person name="Sharon I."/>
            <person name="Castelle C.J."/>
            <person name="Probst A.J."/>
            <person name="Thomas B.C."/>
            <person name="Singh A."/>
            <person name="Wilkins M.J."/>
            <person name="Karaoz U."/>
            <person name="Brodie E.L."/>
            <person name="Williams K.H."/>
            <person name="Hubbard S.S."/>
            <person name="Banfield J.F."/>
        </authorList>
    </citation>
    <scope>NUCLEOTIDE SEQUENCE [LARGE SCALE GENOMIC DNA]</scope>
</reference>
<protein>
    <recommendedName>
        <fullName evidence="3">dihydrofolate reductase</fullName>
        <ecNumber evidence="3">1.5.1.3</ecNumber>
    </recommendedName>
</protein>
<proteinExistence type="inferred from homology"/>
<dbReference type="CDD" id="cd00209">
    <property type="entry name" value="DHFR"/>
    <property type="match status" value="1"/>
</dbReference>
<dbReference type="AlphaFoldDB" id="A0A1F7U3L6"/>
<evidence type="ECO:0000313" key="8">
    <source>
        <dbReference type="EMBL" id="OGL72860.1"/>
    </source>
</evidence>
<dbReference type="GO" id="GO:0046655">
    <property type="term" value="P:folic acid metabolic process"/>
    <property type="evidence" value="ECO:0007669"/>
    <property type="project" value="TreeGrafter"/>
</dbReference>
<dbReference type="GO" id="GO:0046654">
    <property type="term" value="P:tetrahydrofolate biosynthetic process"/>
    <property type="evidence" value="ECO:0007669"/>
    <property type="project" value="UniProtKB-UniPathway"/>
</dbReference>
<comment type="pathway">
    <text evidence="1">Cofactor biosynthesis; tetrahydrofolate biosynthesis; 5,6,7,8-tetrahydrofolate from 7,8-dihydrofolate: step 1/1.</text>
</comment>
<evidence type="ECO:0000256" key="3">
    <source>
        <dbReference type="ARBA" id="ARBA00012856"/>
    </source>
</evidence>
<dbReference type="InterPro" id="IPR001796">
    <property type="entry name" value="DHFR_dom"/>
</dbReference>
<dbReference type="InterPro" id="IPR024072">
    <property type="entry name" value="DHFR-like_dom_sf"/>
</dbReference>
<gene>
    <name evidence="8" type="ORF">A3C96_03550</name>
</gene>
<comment type="caution">
    <text evidence="8">The sequence shown here is derived from an EMBL/GenBank/DDBJ whole genome shotgun (WGS) entry which is preliminary data.</text>
</comment>
<dbReference type="Gene3D" id="3.40.430.10">
    <property type="entry name" value="Dihydrofolate Reductase, subunit A"/>
    <property type="match status" value="1"/>
</dbReference>
<organism evidence="8 9">
    <name type="scientific">Candidatus Uhrbacteria bacterium RIFCSPHIGHO2_02_FULL_60_10</name>
    <dbReference type="NCBI Taxonomy" id="1802392"/>
    <lineage>
        <taxon>Bacteria</taxon>
        <taxon>Candidatus Uhriibacteriota</taxon>
    </lineage>
</organism>
<dbReference type="PANTHER" id="PTHR48069:SF3">
    <property type="entry name" value="DIHYDROFOLATE REDUCTASE"/>
    <property type="match status" value="1"/>
</dbReference>
<dbReference type="PROSITE" id="PS51330">
    <property type="entry name" value="DHFR_2"/>
    <property type="match status" value="1"/>
</dbReference>
<sequence>MIISIIAAIQRRDRGLGYGGKLLCRLPSDMERFARLTTRLTDSFGVPTDRDEGFEPAVVMGRRTHEEIGRPLPRRFNVVLSASGRLAPSADLAVVPSWADALRVAQLRGCSRLWVIGGTSLYGAAMAFADELHLTTVEGDLPADIFFPAWQRHFAGQPTIVESGVDPETGLRWIYGKYSRTER</sequence>
<dbReference type="InterPro" id="IPR012259">
    <property type="entry name" value="DHFR"/>
</dbReference>
<evidence type="ECO:0000256" key="1">
    <source>
        <dbReference type="ARBA" id="ARBA00004903"/>
    </source>
</evidence>
<dbReference type="SUPFAM" id="SSF53597">
    <property type="entry name" value="Dihydrofolate reductase-like"/>
    <property type="match status" value="1"/>
</dbReference>
<dbReference type="Pfam" id="PF00186">
    <property type="entry name" value="DHFR_1"/>
    <property type="match status" value="1"/>
</dbReference>
<dbReference type="PRINTS" id="PR00070">
    <property type="entry name" value="DHFR"/>
</dbReference>